<dbReference type="CDD" id="cd06261">
    <property type="entry name" value="TM_PBP2"/>
    <property type="match status" value="1"/>
</dbReference>
<keyword evidence="5 7" id="KW-1133">Transmembrane helix</keyword>
<evidence type="ECO:0000313" key="10">
    <source>
        <dbReference type="Proteomes" id="UP000054396"/>
    </source>
</evidence>
<proteinExistence type="inferred from homology"/>
<dbReference type="PANTHER" id="PTHR43005:SF1">
    <property type="entry name" value="SPERMIDINE_PUTRESCINE TRANSPORT SYSTEM PERMEASE PROTEIN"/>
    <property type="match status" value="1"/>
</dbReference>
<evidence type="ECO:0000256" key="4">
    <source>
        <dbReference type="ARBA" id="ARBA00022692"/>
    </source>
</evidence>
<comment type="caution">
    <text evidence="9">The sequence shown here is derived from an EMBL/GenBank/DDBJ whole genome shotgun (WGS) entry which is preliminary data.</text>
</comment>
<keyword evidence="2 7" id="KW-0813">Transport</keyword>
<feature type="transmembrane region" description="Helical" evidence="7">
    <location>
        <begin position="31"/>
        <end position="52"/>
    </location>
</feature>
<dbReference type="Proteomes" id="UP000054396">
    <property type="component" value="Unassembled WGS sequence"/>
</dbReference>
<dbReference type="InterPro" id="IPR000515">
    <property type="entry name" value="MetI-like"/>
</dbReference>
<keyword evidence="3" id="KW-1003">Cell membrane</keyword>
<dbReference type="STRING" id="1685382.AVJ23_10475"/>
<dbReference type="GO" id="GO:0005886">
    <property type="term" value="C:plasma membrane"/>
    <property type="evidence" value="ECO:0007669"/>
    <property type="project" value="UniProtKB-SubCell"/>
</dbReference>
<protein>
    <submittedName>
        <fullName evidence="9">ABC transporter permease</fullName>
    </submittedName>
</protein>
<feature type="transmembrane region" description="Helical" evidence="7">
    <location>
        <begin position="289"/>
        <end position="307"/>
    </location>
</feature>
<dbReference type="GO" id="GO:0055085">
    <property type="term" value="P:transmembrane transport"/>
    <property type="evidence" value="ECO:0007669"/>
    <property type="project" value="InterPro"/>
</dbReference>
<organism evidence="9 10">
    <name type="scientific">Pseudoponticoccus marisrubri</name>
    <dbReference type="NCBI Taxonomy" id="1685382"/>
    <lineage>
        <taxon>Bacteria</taxon>
        <taxon>Pseudomonadati</taxon>
        <taxon>Pseudomonadota</taxon>
        <taxon>Alphaproteobacteria</taxon>
        <taxon>Rhodobacterales</taxon>
        <taxon>Roseobacteraceae</taxon>
        <taxon>Pseudoponticoccus</taxon>
    </lineage>
</organism>
<dbReference type="SUPFAM" id="SSF161098">
    <property type="entry name" value="MetI-like"/>
    <property type="match status" value="1"/>
</dbReference>
<feature type="transmembrane region" description="Helical" evidence="7">
    <location>
        <begin position="91"/>
        <end position="117"/>
    </location>
</feature>
<dbReference type="EMBL" id="LPXO01000005">
    <property type="protein sequence ID" value="KUF10853.1"/>
    <property type="molecule type" value="Genomic_DNA"/>
</dbReference>
<dbReference type="AlphaFoldDB" id="A0A0W7WJQ6"/>
<comment type="similarity">
    <text evidence="7">Belongs to the binding-protein-dependent transport system permease family.</text>
</comment>
<name>A0A0W7WJQ6_9RHOB</name>
<dbReference type="Pfam" id="PF00528">
    <property type="entry name" value="BPD_transp_1"/>
    <property type="match status" value="1"/>
</dbReference>
<dbReference type="PANTHER" id="PTHR43005">
    <property type="entry name" value="BLR7065 PROTEIN"/>
    <property type="match status" value="1"/>
</dbReference>
<reference evidence="9 10" key="1">
    <citation type="submission" date="2015-12" db="EMBL/GenBank/DDBJ databases">
        <authorList>
            <person name="Shamseldin A."/>
            <person name="Moawad H."/>
            <person name="Abd El-Rahim W.M."/>
            <person name="Sadowsky M.J."/>
        </authorList>
    </citation>
    <scope>NUCLEOTIDE SEQUENCE [LARGE SCALE GENOMIC DNA]</scope>
    <source>
        <strain evidence="9 10">SJ5A-1</strain>
    </source>
</reference>
<sequence length="315" mass="34496">MTDTTTPHRGRSSGGLFATIDFSAPRHRAKFGYLLLAPAVLLMAVIIVYPILLSVSISMQDVRIARIGDGAEPWTLENYQWLFGSGETWHALWVTFKLVAVVGGLSVIIGFATAMLVNQKFRGRAAARLFVALPWAVPEVVATVIWAWMLDSSFGLVNWLLMRSGMVSEPIAFGSDPNAAFAAVCFVMIWKGYPLMSIMLLAGLQSIPEEQYQAAKVDGAGVWQRFWYITLPNMLPVVGVTLVMTTLWVFRDFAIIHVLTQGGPLGATTTLSILTYEQSFEFFRMGQGAAVGVLTMVLCAVISRALVGRMAKSVH</sequence>
<feature type="transmembrane region" description="Helical" evidence="7">
    <location>
        <begin position="129"/>
        <end position="150"/>
    </location>
</feature>
<feature type="transmembrane region" description="Helical" evidence="7">
    <location>
        <begin position="226"/>
        <end position="250"/>
    </location>
</feature>
<evidence type="ECO:0000256" key="3">
    <source>
        <dbReference type="ARBA" id="ARBA00022475"/>
    </source>
</evidence>
<accession>A0A0W7WJQ6</accession>
<dbReference type="OrthoDB" id="9805108at2"/>
<dbReference type="Gene3D" id="1.10.3720.10">
    <property type="entry name" value="MetI-like"/>
    <property type="match status" value="1"/>
</dbReference>
<keyword evidence="4 7" id="KW-0812">Transmembrane</keyword>
<gene>
    <name evidence="9" type="ORF">AVJ23_10475</name>
</gene>
<dbReference type="PROSITE" id="PS50928">
    <property type="entry name" value="ABC_TM1"/>
    <property type="match status" value="1"/>
</dbReference>
<comment type="subcellular location">
    <subcellularLocation>
        <location evidence="1 7">Cell membrane</location>
        <topology evidence="1 7">Multi-pass membrane protein</topology>
    </subcellularLocation>
</comment>
<keyword evidence="6 7" id="KW-0472">Membrane</keyword>
<evidence type="ECO:0000259" key="8">
    <source>
        <dbReference type="PROSITE" id="PS50928"/>
    </source>
</evidence>
<evidence type="ECO:0000256" key="5">
    <source>
        <dbReference type="ARBA" id="ARBA00022989"/>
    </source>
</evidence>
<dbReference type="InterPro" id="IPR035906">
    <property type="entry name" value="MetI-like_sf"/>
</dbReference>
<feature type="domain" description="ABC transmembrane type-1" evidence="8">
    <location>
        <begin position="92"/>
        <end position="306"/>
    </location>
</feature>
<keyword evidence="10" id="KW-1185">Reference proteome</keyword>
<evidence type="ECO:0000256" key="1">
    <source>
        <dbReference type="ARBA" id="ARBA00004651"/>
    </source>
</evidence>
<evidence type="ECO:0000256" key="6">
    <source>
        <dbReference type="ARBA" id="ARBA00023136"/>
    </source>
</evidence>
<dbReference type="RefSeq" id="WP_058862138.1">
    <property type="nucleotide sequence ID" value="NZ_LPXO01000005.1"/>
</dbReference>
<evidence type="ECO:0000256" key="2">
    <source>
        <dbReference type="ARBA" id="ARBA00022448"/>
    </source>
</evidence>
<evidence type="ECO:0000256" key="7">
    <source>
        <dbReference type="RuleBase" id="RU363032"/>
    </source>
</evidence>
<evidence type="ECO:0000313" key="9">
    <source>
        <dbReference type="EMBL" id="KUF10853.1"/>
    </source>
</evidence>